<accession>A0A7W7VTS7</accession>
<proteinExistence type="predicted"/>
<dbReference type="InterPro" id="IPR000719">
    <property type="entry name" value="Prot_kinase_dom"/>
</dbReference>
<name>A0A7W7VTS7_KITKI</name>
<dbReference type="GO" id="GO:0004672">
    <property type="term" value="F:protein kinase activity"/>
    <property type="evidence" value="ECO:0007669"/>
    <property type="project" value="InterPro"/>
</dbReference>
<dbReference type="PROSITE" id="PS50011">
    <property type="entry name" value="PROTEIN_KINASE_DOM"/>
    <property type="match status" value="1"/>
</dbReference>
<evidence type="ECO:0000256" key="1">
    <source>
        <dbReference type="SAM" id="MobiDB-lite"/>
    </source>
</evidence>
<dbReference type="AlphaFoldDB" id="A0A7W7VTS7"/>
<dbReference type="Gene3D" id="1.10.510.10">
    <property type="entry name" value="Transferase(Phosphotransferase) domain 1"/>
    <property type="match status" value="1"/>
</dbReference>
<evidence type="ECO:0000313" key="4">
    <source>
        <dbReference type="Proteomes" id="UP000540506"/>
    </source>
</evidence>
<evidence type="ECO:0000313" key="3">
    <source>
        <dbReference type="EMBL" id="MBB4921929.1"/>
    </source>
</evidence>
<feature type="compositionally biased region" description="Pro residues" evidence="1">
    <location>
        <begin position="370"/>
        <end position="410"/>
    </location>
</feature>
<feature type="domain" description="Protein kinase" evidence="2">
    <location>
        <begin position="14"/>
        <end position="286"/>
    </location>
</feature>
<protein>
    <recommendedName>
        <fullName evidence="2">Protein kinase domain-containing protein</fullName>
    </recommendedName>
</protein>
<feature type="region of interest" description="Disordered" evidence="1">
    <location>
        <begin position="292"/>
        <end position="319"/>
    </location>
</feature>
<keyword evidence="4" id="KW-1185">Reference proteome</keyword>
<gene>
    <name evidence="3" type="ORF">FHR34_000922</name>
</gene>
<reference evidence="3 4" key="1">
    <citation type="submission" date="2020-08" db="EMBL/GenBank/DDBJ databases">
        <title>Sequencing the genomes of 1000 actinobacteria strains.</title>
        <authorList>
            <person name="Klenk H.-P."/>
        </authorList>
    </citation>
    <scope>NUCLEOTIDE SEQUENCE [LARGE SCALE GENOMIC DNA]</scope>
    <source>
        <strain evidence="3 4">DSM 41654</strain>
    </source>
</reference>
<comment type="caution">
    <text evidence="3">The sequence shown here is derived from an EMBL/GenBank/DDBJ whole genome shotgun (WGS) entry which is preliminary data.</text>
</comment>
<dbReference type="EMBL" id="JACHJV010000001">
    <property type="protein sequence ID" value="MBB4921929.1"/>
    <property type="molecule type" value="Genomic_DNA"/>
</dbReference>
<feature type="compositionally biased region" description="Low complexity" evidence="1">
    <location>
        <begin position="350"/>
        <end position="369"/>
    </location>
</feature>
<sequence>MTADPACPVDHTALALGARLGQGGQGSIYPVTNQTITVADATWEVVYKEYDPALLPDLDVDALTVMVRLRSELDAADGQWLYERTAWPAAVVQRIGHTSGFLMRAAPDRFHFDYRSLSSTTTRTRRLASLEYLLNDDAYVAGIGLSISDRDRLLVVADLAATLTRLHTLGIAVGDLSPKNLLFSTAPQPECFLIDCDAMQLRGATALPQAETPDWQLPAGEPKATPAGDAYKLALLTIRLFARHQSATDPAALSAISPELAALARAGLDPAPERRPTPSTWRNALLTAAATASATPNPGNPPPSHPLGPSPVPGPPKPKPLSIGARVGAAGVVAVTALVFVLAIVLSHTDSTPSASSSGGGPATTTAPWTLPPWTSPPWTPSTTDPAPPPTSDVPEPSPTPTPPAPPPDPIATAQAGDCLLRSGSAQYSQWASSDCGLGTYQVLKTFAGTTDQSLCDNVPEGTLKVSNTGANRVVCLSYTDQNGAYSAQPGQCVYGKTAAGNWGTLACETGAFTVVGRYIGTEDGTRCGNNQSETFPVQDWPDQSVTLCLTMNYPDDMWHATVNECMVMSGPSGHPRFTAASSCSQANVVFVSRTTQYNDGAWCNGYSWSTWSSSDYPQYAYTACYRLK</sequence>
<dbReference type="InterPro" id="IPR011009">
    <property type="entry name" value="Kinase-like_dom_sf"/>
</dbReference>
<organism evidence="3 4">
    <name type="scientific">Kitasatospora kifunensis</name>
    <name type="common">Streptomyces kifunensis</name>
    <dbReference type="NCBI Taxonomy" id="58351"/>
    <lineage>
        <taxon>Bacteria</taxon>
        <taxon>Bacillati</taxon>
        <taxon>Actinomycetota</taxon>
        <taxon>Actinomycetes</taxon>
        <taxon>Kitasatosporales</taxon>
        <taxon>Streptomycetaceae</taxon>
        <taxon>Kitasatospora</taxon>
    </lineage>
</organism>
<dbReference type="GO" id="GO:0005524">
    <property type="term" value="F:ATP binding"/>
    <property type="evidence" value="ECO:0007669"/>
    <property type="project" value="InterPro"/>
</dbReference>
<dbReference type="RefSeq" id="WP_184934186.1">
    <property type="nucleotide sequence ID" value="NZ_JACHJV010000001.1"/>
</dbReference>
<evidence type="ECO:0000259" key="2">
    <source>
        <dbReference type="PROSITE" id="PS50011"/>
    </source>
</evidence>
<dbReference type="SUPFAM" id="SSF56112">
    <property type="entry name" value="Protein kinase-like (PK-like)"/>
    <property type="match status" value="2"/>
</dbReference>
<dbReference type="Proteomes" id="UP000540506">
    <property type="component" value="Unassembled WGS sequence"/>
</dbReference>
<feature type="compositionally biased region" description="Pro residues" evidence="1">
    <location>
        <begin position="298"/>
        <end position="319"/>
    </location>
</feature>
<feature type="region of interest" description="Disordered" evidence="1">
    <location>
        <begin position="350"/>
        <end position="415"/>
    </location>
</feature>